<dbReference type="InterPro" id="IPR008863">
    <property type="entry name" value="Toxic_anion-R_TelA"/>
</dbReference>
<comment type="caution">
    <text evidence="3">The sequence shown here is derived from an EMBL/GenBank/DDBJ whole genome shotgun (WGS) entry which is preliminary data.</text>
</comment>
<evidence type="ECO:0000313" key="3">
    <source>
        <dbReference type="EMBL" id="TPE43258.1"/>
    </source>
</evidence>
<dbReference type="PIRSF" id="PIRSF026508">
    <property type="entry name" value="TelA"/>
    <property type="match status" value="1"/>
</dbReference>
<reference evidence="3 4" key="1">
    <citation type="submission" date="2019-06" db="EMBL/GenBank/DDBJ databases">
        <title>A novel bacterium of genus Pontibacter, isolated from marine sediment.</title>
        <authorList>
            <person name="Huang H."/>
            <person name="Mo K."/>
            <person name="Hu Y."/>
        </authorList>
    </citation>
    <scope>NUCLEOTIDE SEQUENCE [LARGE SCALE GENOMIC DNA]</scope>
    <source>
        <strain evidence="3 4">HB172049</strain>
    </source>
</reference>
<name>A0A501W1X4_9BACT</name>
<keyword evidence="4" id="KW-1185">Reference proteome</keyword>
<evidence type="ECO:0000256" key="2">
    <source>
        <dbReference type="PIRNR" id="PIRNR026508"/>
    </source>
</evidence>
<dbReference type="OrthoDB" id="9768858at2"/>
<protein>
    <submittedName>
        <fullName evidence="3">Toxic anion resistance protein</fullName>
    </submittedName>
</protein>
<evidence type="ECO:0000313" key="4">
    <source>
        <dbReference type="Proteomes" id="UP000316727"/>
    </source>
</evidence>
<dbReference type="PANTHER" id="PTHR38432">
    <property type="entry name" value="TELA-LIKE PROTEIN SAOUHSC_01408"/>
    <property type="match status" value="1"/>
</dbReference>
<sequence>MENTNLSLTEDKELVQQRAQDLSKTIDPEKPDTLTNFGVDTQRKLGHYSNELLAKVKAKDSGDAGTAINELLTQINMIKIDEEEKRGFLSRLPFGKKLQDRSKRLAIQYNNISENVDDVVIKLEKTRQSILKDSTSLEVMFKQAVDYIHEVRTVIAAGKLKIEEIDNVLIPKLQEEVEASNQDELVVQRLSDMVAFKDRLEKKVHDLTLSHTIATQSMPQIRMIQTTNEVLAQKIQNSIVTVIPVWRQQVAIALGLEKQRKALEIQKKVTDTTNEMLLKNSQLLKNNVVNAAKENERGIVDVDTLKKVNRDMVETLDAVVKISEEGSRKRAEAVKELAAVQEELNTKIIGTFGKSKKIEAE</sequence>
<dbReference type="Pfam" id="PF05816">
    <property type="entry name" value="TelA"/>
    <property type="match status" value="1"/>
</dbReference>
<dbReference type="EMBL" id="VFRQ01000007">
    <property type="protein sequence ID" value="TPE43258.1"/>
    <property type="molecule type" value="Genomic_DNA"/>
</dbReference>
<accession>A0A501W1X4</accession>
<organism evidence="3 4">
    <name type="scientific">Pontibacter mangrovi</name>
    <dbReference type="NCBI Taxonomy" id="2589816"/>
    <lineage>
        <taxon>Bacteria</taxon>
        <taxon>Pseudomonadati</taxon>
        <taxon>Bacteroidota</taxon>
        <taxon>Cytophagia</taxon>
        <taxon>Cytophagales</taxon>
        <taxon>Hymenobacteraceae</taxon>
        <taxon>Pontibacter</taxon>
    </lineage>
</organism>
<dbReference type="PANTHER" id="PTHR38432:SF1">
    <property type="entry name" value="TELA-LIKE PROTEIN SAOUHSC_01408"/>
    <property type="match status" value="1"/>
</dbReference>
<proteinExistence type="inferred from homology"/>
<gene>
    <name evidence="3" type="ORF">FJM65_14190</name>
</gene>
<evidence type="ECO:0000256" key="1">
    <source>
        <dbReference type="ARBA" id="ARBA00005541"/>
    </source>
</evidence>
<dbReference type="RefSeq" id="WP_140622204.1">
    <property type="nucleotide sequence ID" value="NZ_VFRQ01000007.1"/>
</dbReference>
<dbReference type="Proteomes" id="UP000316727">
    <property type="component" value="Unassembled WGS sequence"/>
</dbReference>
<comment type="similarity">
    <text evidence="1 2">Belongs to the TelA family.</text>
</comment>
<dbReference type="AlphaFoldDB" id="A0A501W1X4"/>